<keyword evidence="1" id="KW-0812">Transmembrane</keyword>
<evidence type="ECO:0000313" key="2">
    <source>
        <dbReference type="EMBL" id="KIK56455.1"/>
    </source>
</evidence>
<evidence type="ECO:0000256" key="1">
    <source>
        <dbReference type="SAM" id="Phobius"/>
    </source>
</evidence>
<organism evidence="2 3">
    <name type="scientific">Collybiopsis luxurians FD-317 M1</name>
    <dbReference type="NCBI Taxonomy" id="944289"/>
    <lineage>
        <taxon>Eukaryota</taxon>
        <taxon>Fungi</taxon>
        <taxon>Dikarya</taxon>
        <taxon>Basidiomycota</taxon>
        <taxon>Agaricomycotina</taxon>
        <taxon>Agaricomycetes</taxon>
        <taxon>Agaricomycetidae</taxon>
        <taxon>Agaricales</taxon>
        <taxon>Marasmiineae</taxon>
        <taxon>Omphalotaceae</taxon>
        <taxon>Collybiopsis</taxon>
        <taxon>Collybiopsis luxurians</taxon>
    </lineage>
</organism>
<dbReference type="Proteomes" id="UP000053593">
    <property type="component" value="Unassembled WGS sequence"/>
</dbReference>
<protein>
    <submittedName>
        <fullName evidence="2">Uncharacterized protein</fullName>
    </submittedName>
</protein>
<gene>
    <name evidence="2" type="ORF">GYMLUDRAFT_821206</name>
</gene>
<dbReference type="OrthoDB" id="2686513at2759"/>
<proteinExistence type="predicted"/>
<feature type="transmembrane region" description="Helical" evidence="1">
    <location>
        <begin position="43"/>
        <end position="63"/>
    </location>
</feature>
<evidence type="ECO:0000313" key="3">
    <source>
        <dbReference type="Proteomes" id="UP000053593"/>
    </source>
</evidence>
<reference evidence="2 3" key="1">
    <citation type="submission" date="2014-04" db="EMBL/GenBank/DDBJ databases">
        <title>Evolutionary Origins and Diversification of the Mycorrhizal Mutualists.</title>
        <authorList>
            <consortium name="DOE Joint Genome Institute"/>
            <consortium name="Mycorrhizal Genomics Consortium"/>
            <person name="Kohler A."/>
            <person name="Kuo A."/>
            <person name="Nagy L.G."/>
            <person name="Floudas D."/>
            <person name="Copeland A."/>
            <person name="Barry K.W."/>
            <person name="Cichocki N."/>
            <person name="Veneault-Fourrey C."/>
            <person name="LaButti K."/>
            <person name="Lindquist E.A."/>
            <person name="Lipzen A."/>
            <person name="Lundell T."/>
            <person name="Morin E."/>
            <person name="Murat C."/>
            <person name="Riley R."/>
            <person name="Ohm R."/>
            <person name="Sun H."/>
            <person name="Tunlid A."/>
            <person name="Henrissat B."/>
            <person name="Grigoriev I.V."/>
            <person name="Hibbett D.S."/>
            <person name="Martin F."/>
        </authorList>
    </citation>
    <scope>NUCLEOTIDE SEQUENCE [LARGE SCALE GENOMIC DNA]</scope>
    <source>
        <strain evidence="2 3">FD-317 M1</strain>
    </source>
</reference>
<keyword evidence="3" id="KW-1185">Reference proteome</keyword>
<name>A0A0D0B095_9AGAR</name>
<dbReference type="HOGENOM" id="CLU_2867871_0_0_1"/>
<keyword evidence="1" id="KW-0472">Membrane</keyword>
<accession>A0A0D0B095</accession>
<sequence length="64" mass="7402">MLGDIVMTIFLFSTRLTESRYDRCYQICLLRIYNFSSCPPFPLFHEILLGVAQLIVCILLAICI</sequence>
<dbReference type="AlphaFoldDB" id="A0A0D0B095"/>
<keyword evidence="1" id="KW-1133">Transmembrane helix</keyword>
<dbReference type="EMBL" id="KN834798">
    <property type="protein sequence ID" value="KIK56455.1"/>
    <property type="molecule type" value="Genomic_DNA"/>
</dbReference>